<proteinExistence type="predicted"/>
<evidence type="ECO:0000313" key="1">
    <source>
        <dbReference type="EMBL" id="ATA87120.1"/>
    </source>
</evidence>
<dbReference type="Proteomes" id="UP000217250">
    <property type="component" value="Chromosome"/>
</dbReference>
<dbReference type="GeneID" id="84808512"/>
<dbReference type="AlphaFoldDB" id="A0A250FPT1"/>
<organism evidence="1 3">
    <name type="scientific">Capnocytophaga gingivalis</name>
    <dbReference type="NCBI Taxonomy" id="1017"/>
    <lineage>
        <taxon>Bacteria</taxon>
        <taxon>Pseudomonadati</taxon>
        <taxon>Bacteroidota</taxon>
        <taxon>Flavobacteriia</taxon>
        <taxon>Flavobacteriales</taxon>
        <taxon>Flavobacteriaceae</taxon>
        <taxon>Capnocytophaga</taxon>
    </lineage>
</organism>
<evidence type="ECO:0000313" key="3">
    <source>
        <dbReference type="Proteomes" id="UP000217250"/>
    </source>
</evidence>
<name>A0A250FPT1_9FLAO</name>
<protein>
    <submittedName>
        <fullName evidence="1">Uncharacterized protein</fullName>
    </submittedName>
</protein>
<reference evidence="2 4" key="3">
    <citation type="submission" date="2023-12" db="EMBL/GenBank/DDBJ databases">
        <title>Genomic sequences of Capnocytophaga and Parvimonas strains.</title>
        <authorList>
            <person name="Watt R.M."/>
            <person name="Wang M."/>
            <person name="Yang T."/>
            <person name="Tong W.M."/>
        </authorList>
    </citation>
    <scope>NUCLEOTIDE SEQUENCE [LARGE SCALE GENOMIC DNA]</scope>
    <source>
        <strain evidence="2 4">CCUG 13156</strain>
    </source>
</reference>
<evidence type="ECO:0000313" key="2">
    <source>
        <dbReference type="EMBL" id="MEB3039888.1"/>
    </source>
</evidence>
<dbReference type="KEGG" id="cgh:CGC50_08095"/>
<reference evidence="1" key="1">
    <citation type="journal article" date="2017" name="Genome Announc.">
        <title>Twelve Complete Reference Genomes of Clinical Isolates in the Capnocytophaga Genus.</title>
        <authorList>
            <person name="Villarma A."/>
            <person name="Gulvik C.A."/>
            <person name="Rowe L.A."/>
            <person name="Sheth M."/>
            <person name="Juieng P."/>
            <person name="Nicholson A.C."/>
            <person name="Loparev V.N."/>
            <person name="McQuiston J.R."/>
        </authorList>
    </citation>
    <scope>NUCLEOTIDE SEQUENCE</scope>
    <source>
        <strain evidence="1">H1496</strain>
    </source>
</reference>
<accession>A0A250FPT1</accession>
<dbReference type="EMBL" id="CP022386">
    <property type="protein sequence ID" value="ATA87120.1"/>
    <property type="molecule type" value="Genomic_DNA"/>
</dbReference>
<evidence type="ECO:0000313" key="4">
    <source>
        <dbReference type="Proteomes" id="UP001324270"/>
    </source>
</evidence>
<dbReference type="OrthoDB" id="29496at2"/>
<dbReference type="RefSeq" id="WP_095910416.1">
    <property type="nucleotide sequence ID" value="NZ_CP022386.1"/>
</dbReference>
<dbReference type="EMBL" id="JAYKBV010000004">
    <property type="protein sequence ID" value="MEB3039888.1"/>
    <property type="molecule type" value="Genomic_DNA"/>
</dbReference>
<keyword evidence="4" id="KW-1185">Reference proteome</keyword>
<gene>
    <name evidence="1" type="ORF">CGC50_08095</name>
    <name evidence="2" type="ORF">VJJ49_04170</name>
</gene>
<dbReference type="Proteomes" id="UP001324270">
    <property type="component" value="Unassembled WGS sequence"/>
</dbReference>
<sequence>MLEYSLLSLAKKELEYQTIGGIFKDIQKDTQTPTLDERILLIIRELVFDLAEILEIPFEELITKIISENKQFMKWINLNPLSEAA</sequence>
<reference evidence="3" key="2">
    <citation type="submission" date="2017-06" db="EMBL/GenBank/DDBJ databases">
        <title>Capnocytophaga spp. assemblies.</title>
        <authorList>
            <person name="Gulvik C.A."/>
        </authorList>
    </citation>
    <scope>NUCLEOTIDE SEQUENCE [LARGE SCALE GENOMIC DNA]</scope>
    <source>
        <strain evidence="3">H1496</strain>
    </source>
</reference>